<dbReference type="Gene3D" id="1.20.120.530">
    <property type="entry name" value="GntR ligand-binding domain-like"/>
    <property type="match status" value="1"/>
</dbReference>
<dbReference type="Pfam" id="PF00392">
    <property type="entry name" value="GntR"/>
    <property type="match status" value="1"/>
</dbReference>
<keyword evidence="2" id="KW-0238">DNA-binding</keyword>
<keyword evidence="1" id="KW-0805">Transcription regulation</keyword>
<dbReference type="Proteomes" id="UP000216020">
    <property type="component" value="Unassembled WGS sequence"/>
</dbReference>
<dbReference type="SUPFAM" id="SSF46785">
    <property type="entry name" value="Winged helix' DNA-binding domain"/>
    <property type="match status" value="1"/>
</dbReference>
<comment type="caution">
    <text evidence="5">The sequence shown here is derived from an EMBL/GenBank/DDBJ whole genome shotgun (WGS) entry which is preliminary data.</text>
</comment>
<organism evidence="5 6">
    <name type="scientific">Bordetella genomosp. 10</name>
    <dbReference type="NCBI Taxonomy" id="1416804"/>
    <lineage>
        <taxon>Bacteria</taxon>
        <taxon>Pseudomonadati</taxon>
        <taxon>Pseudomonadota</taxon>
        <taxon>Betaproteobacteria</taxon>
        <taxon>Burkholderiales</taxon>
        <taxon>Alcaligenaceae</taxon>
        <taxon>Bordetella</taxon>
    </lineage>
</organism>
<reference evidence="6" key="1">
    <citation type="submission" date="2017-05" db="EMBL/GenBank/DDBJ databases">
        <title>Complete and WGS of Bordetella genogroups.</title>
        <authorList>
            <person name="Spilker T."/>
            <person name="Lipuma J."/>
        </authorList>
    </citation>
    <scope>NUCLEOTIDE SEQUENCE [LARGE SCALE GENOMIC DNA]</scope>
    <source>
        <strain evidence="6">AU16122</strain>
    </source>
</reference>
<name>A0A261S2P2_9BORD</name>
<keyword evidence="6" id="KW-1185">Reference proteome</keyword>
<dbReference type="OrthoDB" id="9799812at2"/>
<proteinExistence type="predicted"/>
<dbReference type="GO" id="GO:0003700">
    <property type="term" value="F:DNA-binding transcription factor activity"/>
    <property type="evidence" value="ECO:0007669"/>
    <property type="project" value="InterPro"/>
</dbReference>
<dbReference type="EMBL" id="NEVM01000005">
    <property type="protein sequence ID" value="OZI31202.1"/>
    <property type="molecule type" value="Genomic_DNA"/>
</dbReference>
<keyword evidence="3" id="KW-0804">Transcription</keyword>
<dbReference type="InterPro" id="IPR011711">
    <property type="entry name" value="GntR_C"/>
</dbReference>
<protein>
    <recommendedName>
        <fullName evidence="4">HTH gntR-type domain-containing protein</fullName>
    </recommendedName>
</protein>
<evidence type="ECO:0000256" key="2">
    <source>
        <dbReference type="ARBA" id="ARBA00023125"/>
    </source>
</evidence>
<dbReference type="PROSITE" id="PS50949">
    <property type="entry name" value="HTH_GNTR"/>
    <property type="match status" value="1"/>
</dbReference>
<dbReference type="Pfam" id="PF07729">
    <property type="entry name" value="FCD"/>
    <property type="match status" value="1"/>
</dbReference>
<evidence type="ECO:0000256" key="3">
    <source>
        <dbReference type="ARBA" id="ARBA00023163"/>
    </source>
</evidence>
<dbReference type="PANTHER" id="PTHR43537">
    <property type="entry name" value="TRANSCRIPTIONAL REGULATOR, GNTR FAMILY"/>
    <property type="match status" value="1"/>
</dbReference>
<dbReference type="SMART" id="SM00345">
    <property type="entry name" value="HTH_GNTR"/>
    <property type="match status" value="1"/>
</dbReference>
<feature type="domain" description="HTH gntR-type" evidence="4">
    <location>
        <begin position="15"/>
        <end position="82"/>
    </location>
</feature>
<dbReference type="GO" id="GO:0003677">
    <property type="term" value="F:DNA binding"/>
    <property type="evidence" value="ECO:0007669"/>
    <property type="project" value="UniProtKB-KW"/>
</dbReference>
<dbReference type="InterPro" id="IPR036388">
    <property type="entry name" value="WH-like_DNA-bd_sf"/>
</dbReference>
<sequence>MTKTLPPNVIRLAKTPLSEQAYEELKRQILDQTLKPGQRLNIDALSRACGISSSPLREALTRLGAEGLVAFTANTGFAVAPVPDANHMRQLMEFRLLIEMHCARQGSGDAEAAGLMRESIRAMVALRKKGSSYRHYRQYIELEQSFHQALVDSARNEPMSAAWRELHMIIVVARLSIVPNSDTLGSEAALTEHGRIVDAFEAGDGDAAAEAVRLHLGGASSRLRLGAESDGGLKTAS</sequence>
<dbReference type="RefSeq" id="WP_094855616.1">
    <property type="nucleotide sequence ID" value="NZ_NEVM01000005.1"/>
</dbReference>
<gene>
    <name evidence="5" type="ORF">CAL29_25060</name>
</gene>
<evidence type="ECO:0000259" key="4">
    <source>
        <dbReference type="PROSITE" id="PS50949"/>
    </source>
</evidence>
<accession>A0A261S2P2</accession>
<dbReference type="SUPFAM" id="SSF48008">
    <property type="entry name" value="GntR ligand-binding domain-like"/>
    <property type="match status" value="1"/>
</dbReference>
<evidence type="ECO:0000256" key="1">
    <source>
        <dbReference type="ARBA" id="ARBA00023015"/>
    </source>
</evidence>
<dbReference type="InterPro" id="IPR036390">
    <property type="entry name" value="WH_DNA-bd_sf"/>
</dbReference>
<dbReference type="AlphaFoldDB" id="A0A261S2P2"/>
<dbReference type="PANTHER" id="PTHR43537:SF45">
    <property type="entry name" value="GNTR FAMILY REGULATORY PROTEIN"/>
    <property type="match status" value="1"/>
</dbReference>
<dbReference type="SMART" id="SM00895">
    <property type="entry name" value="FCD"/>
    <property type="match status" value="1"/>
</dbReference>
<evidence type="ECO:0000313" key="6">
    <source>
        <dbReference type="Proteomes" id="UP000216020"/>
    </source>
</evidence>
<dbReference type="Gene3D" id="1.10.10.10">
    <property type="entry name" value="Winged helix-like DNA-binding domain superfamily/Winged helix DNA-binding domain"/>
    <property type="match status" value="1"/>
</dbReference>
<evidence type="ECO:0000313" key="5">
    <source>
        <dbReference type="EMBL" id="OZI31202.1"/>
    </source>
</evidence>
<dbReference type="InterPro" id="IPR008920">
    <property type="entry name" value="TF_FadR/GntR_C"/>
</dbReference>
<dbReference type="InterPro" id="IPR000524">
    <property type="entry name" value="Tscrpt_reg_HTH_GntR"/>
</dbReference>